<evidence type="ECO:0000313" key="1">
    <source>
        <dbReference type="EMBL" id="RCX08895.1"/>
    </source>
</evidence>
<dbReference type="OrthoDB" id="5872at2"/>
<dbReference type="SUPFAM" id="SSF103642">
    <property type="entry name" value="Sec-C motif"/>
    <property type="match status" value="1"/>
</dbReference>
<dbReference type="AlphaFoldDB" id="A0A369AIG1"/>
<accession>A0A369AIG1</accession>
<reference evidence="1 2" key="1">
    <citation type="submission" date="2018-07" db="EMBL/GenBank/DDBJ databases">
        <title>Genomic Encyclopedia of Type Strains, Phase IV (KMG-IV): sequencing the most valuable type-strain genomes for metagenomic binning, comparative biology and taxonomic classification.</title>
        <authorList>
            <person name="Goeker M."/>
        </authorList>
    </citation>
    <scope>NUCLEOTIDE SEQUENCE [LARGE SCALE GENOMIC DNA]</scope>
    <source>
        <strain evidence="1 2">DSM 27016</strain>
    </source>
</reference>
<dbReference type="Proteomes" id="UP000253034">
    <property type="component" value="Unassembled WGS sequence"/>
</dbReference>
<dbReference type="NCBIfam" id="NF004088">
    <property type="entry name" value="PRK05590.1"/>
    <property type="match status" value="1"/>
</dbReference>
<dbReference type="RefSeq" id="WP_114300099.1">
    <property type="nucleotide sequence ID" value="NZ_QPJT01000040.1"/>
</dbReference>
<proteinExistence type="predicted"/>
<sequence length="163" mass="19047">MSLYNEWKELAEDERSPKEQEAFWKEYFEREKNNYEAILESHEEIRSGKLGELAQTFNMDSVAFTGFLDGINSSLIEEIDLEELNEESDVKIEIDFEKLYFNMLEAKADWLYNLTQWDAVLSPQRRSEITAEFRRTKMAVSTKVGRNEPCPCGSGKKYKKCCG</sequence>
<gene>
    <name evidence="1" type="ORF">DFR58_1406</name>
</gene>
<protein>
    <submittedName>
        <fullName evidence="1">SEC-C motif-containing protein</fullName>
    </submittedName>
</protein>
<dbReference type="PANTHER" id="PTHR33747">
    <property type="entry name" value="UPF0225 PROTEIN SCO1677"/>
    <property type="match status" value="1"/>
</dbReference>
<dbReference type="InterPro" id="IPR004027">
    <property type="entry name" value="SEC_C_motif"/>
</dbReference>
<dbReference type="PANTHER" id="PTHR33747:SF1">
    <property type="entry name" value="ADENYLATE CYCLASE-ASSOCIATED CAP C-TERMINAL DOMAIN-CONTAINING PROTEIN"/>
    <property type="match status" value="1"/>
</dbReference>
<keyword evidence="2" id="KW-1185">Reference proteome</keyword>
<dbReference type="EMBL" id="QPJT01000040">
    <property type="protein sequence ID" value="RCX08895.1"/>
    <property type="molecule type" value="Genomic_DNA"/>
</dbReference>
<organism evidence="1 2">
    <name type="scientific">Anaerobacterium chartisolvens</name>
    <dbReference type="NCBI Taxonomy" id="1297424"/>
    <lineage>
        <taxon>Bacteria</taxon>
        <taxon>Bacillati</taxon>
        <taxon>Bacillota</taxon>
        <taxon>Clostridia</taxon>
        <taxon>Eubacteriales</taxon>
        <taxon>Oscillospiraceae</taxon>
        <taxon>Anaerobacterium</taxon>
    </lineage>
</organism>
<dbReference type="Pfam" id="PF02810">
    <property type="entry name" value="SEC-C"/>
    <property type="match status" value="1"/>
</dbReference>
<dbReference type="Gene3D" id="3.10.450.50">
    <property type="match status" value="1"/>
</dbReference>
<comment type="caution">
    <text evidence="1">The sequence shown here is derived from an EMBL/GenBank/DDBJ whole genome shotgun (WGS) entry which is preliminary data.</text>
</comment>
<evidence type="ECO:0000313" key="2">
    <source>
        <dbReference type="Proteomes" id="UP000253034"/>
    </source>
</evidence>
<name>A0A369AIG1_9FIRM</name>